<dbReference type="GO" id="GO:0051536">
    <property type="term" value="F:iron-sulfur cluster binding"/>
    <property type="evidence" value="ECO:0007669"/>
    <property type="project" value="UniProtKB-KW"/>
</dbReference>
<comment type="catalytic activity">
    <reaction evidence="10">
        <text>(sulfur carrier)-H + L-cysteine = (sulfur carrier)-SH + L-alanine</text>
        <dbReference type="Rhea" id="RHEA:43892"/>
        <dbReference type="Rhea" id="RHEA-COMP:14737"/>
        <dbReference type="Rhea" id="RHEA-COMP:14739"/>
        <dbReference type="ChEBI" id="CHEBI:29917"/>
        <dbReference type="ChEBI" id="CHEBI:35235"/>
        <dbReference type="ChEBI" id="CHEBI:57972"/>
        <dbReference type="ChEBI" id="CHEBI:64428"/>
        <dbReference type="EC" id="2.8.1.7"/>
    </reaction>
</comment>
<dbReference type="PANTHER" id="PTHR11601:SF34">
    <property type="entry name" value="CYSTEINE DESULFURASE"/>
    <property type="match status" value="1"/>
</dbReference>
<evidence type="ECO:0000256" key="2">
    <source>
        <dbReference type="ARBA" id="ARBA00003120"/>
    </source>
</evidence>
<comment type="caution">
    <text evidence="12">The sequence shown here is derived from an EMBL/GenBank/DDBJ whole genome shotgun (WGS) entry which is preliminary data.</text>
</comment>
<keyword evidence="5" id="KW-0808">Transferase</keyword>
<name>A0A7Y0DZP8_9PROT</name>
<evidence type="ECO:0000256" key="5">
    <source>
        <dbReference type="ARBA" id="ARBA00022679"/>
    </source>
</evidence>
<dbReference type="InterPro" id="IPR015422">
    <property type="entry name" value="PyrdxlP-dep_Trfase_small"/>
</dbReference>
<evidence type="ECO:0000256" key="7">
    <source>
        <dbReference type="ARBA" id="ARBA00022898"/>
    </source>
</evidence>
<dbReference type="InterPro" id="IPR015424">
    <property type="entry name" value="PyrdxlP-dep_Trfase"/>
</dbReference>
<dbReference type="Gene3D" id="1.10.260.50">
    <property type="match status" value="1"/>
</dbReference>
<evidence type="ECO:0000256" key="3">
    <source>
        <dbReference type="ARBA" id="ARBA00006490"/>
    </source>
</evidence>
<reference evidence="12 13" key="1">
    <citation type="submission" date="2020-04" db="EMBL/GenBank/DDBJ databases">
        <title>Rhodospirillaceae bacterium KN72 isolated from deep sea.</title>
        <authorList>
            <person name="Zhang D.-C."/>
        </authorList>
    </citation>
    <scope>NUCLEOTIDE SEQUENCE [LARGE SCALE GENOMIC DNA]</scope>
    <source>
        <strain evidence="12 13">KN72</strain>
    </source>
</reference>
<dbReference type="PIRSF" id="PIRSF005572">
    <property type="entry name" value="NifS"/>
    <property type="match status" value="1"/>
</dbReference>
<dbReference type="SUPFAM" id="SSF53383">
    <property type="entry name" value="PLP-dependent transferases"/>
    <property type="match status" value="1"/>
</dbReference>
<keyword evidence="13" id="KW-1185">Reference proteome</keyword>
<keyword evidence="6" id="KW-0479">Metal-binding</keyword>
<evidence type="ECO:0000256" key="6">
    <source>
        <dbReference type="ARBA" id="ARBA00022723"/>
    </source>
</evidence>
<comment type="function">
    <text evidence="2">Catalyzes the removal of elemental sulfur atoms from cysteine to produce alanine. Seems to participate in the biosynthesis of the nitrogenase metalloclusters by providing the inorganic sulfur required for the Fe-S core formation.</text>
</comment>
<dbReference type="Gene3D" id="3.40.640.10">
    <property type="entry name" value="Type I PLP-dependent aspartate aminotransferase-like (Major domain)"/>
    <property type="match status" value="1"/>
</dbReference>
<evidence type="ECO:0000313" key="12">
    <source>
        <dbReference type="EMBL" id="NMM44569.1"/>
    </source>
</evidence>
<keyword evidence="9" id="KW-0411">Iron-sulfur</keyword>
<proteinExistence type="inferred from homology"/>
<dbReference type="AlphaFoldDB" id="A0A7Y0DZP8"/>
<sequence>MRETVYLDYNATSPIRPEAADAVMDMLRLGGNPSSVHAAGRAARDKVEAARAQVADLVGAKPGSVTFTSGASEANVLALRGLPSRRVLVSAIEHDSVLNAVSDPVLLPVDGAGRIDLDALRGVVREGDLVSVMAANNETGVIQPLADIAAIVAEAGAVLHVDAVQAAGRMALDFGGLSPAAMSVSAHKLGGPPGIGALVLKTDLPLTAQTRGGGQERGRRGGTENTAGIVGFGAAAAALQSIWQEERDRIVALRDRLERGIAATVPAAVLIATHMDRIANTLSVALPGVPAEKQVIALDLAGYAVSAGSACSSGKVKTSHVLSAMGLPEDIAGSAVRISLGWKTTAEEIAGFLKAYQIMAVRLAVRLGGGA</sequence>
<dbReference type="InterPro" id="IPR016454">
    <property type="entry name" value="Cysteine_dSase"/>
</dbReference>
<comment type="cofactor">
    <cofactor evidence="1">
        <name>pyridoxal 5'-phosphate</name>
        <dbReference type="ChEBI" id="CHEBI:597326"/>
    </cofactor>
</comment>
<keyword evidence="8" id="KW-0408">Iron</keyword>
<dbReference type="Proteomes" id="UP000539372">
    <property type="component" value="Unassembled WGS sequence"/>
</dbReference>
<dbReference type="InterPro" id="IPR015421">
    <property type="entry name" value="PyrdxlP-dep_Trfase_major"/>
</dbReference>
<dbReference type="Pfam" id="PF00266">
    <property type="entry name" value="Aminotran_5"/>
    <property type="match status" value="1"/>
</dbReference>
<dbReference type="PANTHER" id="PTHR11601">
    <property type="entry name" value="CYSTEINE DESULFURYLASE FAMILY MEMBER"/>
    <property type="match status" value="1"/>
</dbReference>
<accession>A0A7Y0DZP8</accession>
<dbReference type="GO" id="GO:0046872">
    <property type="term" value="F:metal ion binding"/>
    <property type="evidence" value="ECO:0007669"/>
    <property type="project" value="UniProtKB-KW"/>
</dbReference>
<dbReference type="InterPro" id="IPR000192">
    <property type="entry name" value="Aminotrans_V_dom"/>
</dbReference>
<feature type="domain" description="Aminotransferase class V" evidence="11">
    <location>
        <begin position="5"/>
        <end position="350"/>
    </location>
</feature>
<protein>
    <recommendedName>
        <fullName evidence="4">Cysteine desulfurase</fullName>
    </recommendedName>
</protein>
<dbReference type="GO" id="GO:0031071">
    <property type="term" value="F:cysteine desulfurase activity"/>
    <property type="evidence" value="ECO:0007669"/>
    <property type="project" value="UniProtKB-EC"/>
</dbReference>
<evidence type="ECO:0000256" key="10">
    <source>
        <dbReference type="ARBA" id="ARBA00050776"/>
    </source>
</evidence>
<dbReference type="Gene3D" id="3.90.1150.10">
    <property type="entry name" value="Aspartate Aminotransferase, domain 1"/>
    <property type="match status" value="1"/>
</dbReference>
<evidence type="ECO:0000256" key="4">
    <source>
        <dbReference type="ARBA" id="ARBA00013558"/>
    </source>
</evidence>
<gene>
    <name evidence="12" type="ORF">HH303_08760</name>
</gene>
<evidence type="ECO:0000256" key="8">
    <source>
        <dbReference type="ARBA" id="ARBA00023004"/>
    </source>
</evidence>
<comment type="similarity">
    <text evidence="3">Belongs to the class-V pyridoxal-phosphate-dependent aminotransferase family. NifS/IscS subfamily.</text>
</comment>
<evidence type="ECO:0000256" key="1">
    <source>
        <dbReference type="ARBA" id="ARBA00001933"/>
    </source>
</evidence>
<evidence type="ECO:0000256" key="9">
    <source>
        <dbReference type="ARBA" id="ARBA00023014"/>
    </source>
</evidence>
<evidence type="ECO:0000313" key="13">
    <source>
        <dbReference type="Proteomes" id="UP000539372"/>
    </source>
</evidence>
<evidence type="ECO:0000259" key="11">
    <source>
        <dbReference type="Pfam" id="PF00266"/>
    </source>
</evidence>
<organism evidence="12 13">
    <name type="scientific">Pacificispira spongiicola</name>
    <dbReference type="NCBI Taxonomy" id="2729598"/>
    <lineage>
        <taxon>Bacteria</taxon>
        <taxon>Pseudomonadati</taxon>
        <taxon>Pseudomonadota</taxon>
        <taxon>Alphaproteobacteria</taxon>
        <taxon>Rhodospirillales</taxon>
        <taxon>Rhodospirillaceae</taxon>
        <taxon>Pacificispira</taxon>
    </lineage>
</organism>
<dbReference type="EMBL" id="JABBNT010000002">
    <property type="protein sequence ID" value="NMM44569.1"/>
    <property type="molecule type" value="Genomic_DNA"/>
</dbReference>
<keyword evidence="7" id="KW-0663">Pyridoxal phosphate</keyword>